<feature type="domain" description="CCHC-type" evidence="3">
    <location>
        <begin position="346"/>
        <end position="359"/>
    </location>
</feature>
<evidence type="ECO:0000259" key="3">
    <source>
        <dbReference type="PROSITE" id="PS50158"/>
    </source>
</evidence>
<feature type="compositionally biased region" description="Polar residues" evidence="2">
    <location>
        <begin position="667"/>
        <end position="679"/>
    </location>
</feature>
<feature type="compositionally biased region" description="Polar residues" evidence="2">
    <location>
        <begin position="610"/>
        <end position="619"/>
    </location>
</feature>
<dbReference type="InterPro" id="IPR001878">
    <property type="entry name" value="Znf_CCHC"/>
</dbReference>
<feature type="compositionally biased region" description="Low complexity" evidence="2">
    <location>
        <begin position="541"/>
        <end position="586"/>
    </location>
</feature>
<dbReference type="GO" id="GO:0003676">
    <property type="term" value="F:nucleic acid binding"/>
    <property type="evidence" value="ECO:0007669"/>
    <property type="project" value="InterPro"/>
</dbReference>
<evidence type="ECO:0000256" key="2">
    <source>
        <dbReference type="SAM" id="MobiDB-lite"/>
    </source>
</evidence>
<keyword evidence="5" id="KW-1185">Reference proteome</keyword>
<dbReference type="VEuPathDB" id="FungiDB:FPRO_09012"/>
<evidence type="ECO:0000256" key="1">
    <source>
        <dbReference type="PROSITE-ProRule" id="PRU00047"/>
    </source>
</evidence>
<feature type="compositionally biased region" description="Low complexity" evidence="2">
    <location>
        <begin position="1063"/>
        <end position="1076"/>
    </location>
</feature>
<dbReference type="AlphaFoldDB" id="A0A1L7W9G1"/>
<dbReference type="InterPro" id="IPR011320">
    <property type="entry name" value="RNase_H1_N"/>
</dbReference>
<protein>
    <recommendedName>
        <fullName evidence="3">CCHC-type domain-containing protein</fullName>
    </recommendedName>
</protein>
<feature type="compositionally biased region" description="Low complexity" evidence="2">
    <location>
        <begin position="427"/>
        <end position="454"/>
    </location>
</feature>
<dbReference type="GO" id="GO:0008270">
    <property type="term" value="F:zinc ion binding"/>
    <property type="evidence" value="ECO:0007669"/>
    <property type="project" value="UniProtKB-KW"/>
</dbReference>
<gene>
    <name evidence="4" type="ORF">FPRO_09012</name>
</gene>
<feature type="region of interest" description="Disordered" evidence="2">
    <location>
        <begin position="1045"/>
        <end position="1082"/>
    </location>
</feature>
<feature type="compositionally biased region" description="Low complexity" evidence="2">
    <location>
        <begin position="499"/>
        <end position="514"/>
    </location>
</feature>
<evidence type="ECO:0000313" key="4">
    <source>
        <dbReference type="EMBL" id="CZR49247.1"/>
    </source>
</evidence>
<organism evidence="4 5">
    <name type="scientific">Fusarium proliferatum (strain ET1)</name>
    <name type="common">Orchid endophyte fungus</name>
    <dbReference type="NCBI Taxonomy" id="1227346"/>
    <lineage>
        <taxon>Eukaryota</taxon>
        <taxon>Fungi</taxon>
        <taxon>Dikarya</taxon>
        <taxon>Ascomycota</taxon>
        <taxon>Pezizomycotina</taxon>
        <taxon>Sordariomycetes</taxon>
        <taxon>Hypocreomycetidae</taxon>
        <taxon>Hypocreales</taxon>
        <taxon>Nectriaceae</taxon>
        <taxon>Fusarium</taxon>
        <taxon>Fusarium fujikuroi species complex</taxon>
    </lineage>
</organism>
<feature type="region of interest" description="Disordered" evidence="2">
    <location>
        <begin position="1"/>
        <end position="29"/>
    </location>
</feature>
<keyword evidence="1" id="KW-0862">Zinc</keyword>
<proteinExistence type="predicted"/>
<dbReference type="PROSITE" id="PS50158">
    <property type="entry name" value="ZF_CCHC"/>
    <property type="match status" value="1"/>
</dbReference>
<keyword evidence="1" id="KW-0479">Metal-binding</keyword>
<dbReference type="InterPro" id="IPR009027">
    <property type="entry name" value="Ribosomal_bL9/RNase_H1_N"/>
</dbReference>
<accession>A0A1L7W9G1</accession>
<dbReference type="GeneID" id="42053887"/>
<sequence length="1185" mass="127257">MSSDLVQSTLGGGESYISPTTNLQPDSPEYGKVEAMVGRIMDFMCQQFRNMNDRLSELKIEVGEISGSKTMLALDLINERLSHFDDINARFNEAGMLDHGNIRALDVFNGRLFSIEEDIKCLKHAIQGTADESDDSIKRYLGKIDDRLSNLESNLHRLEDRMFANLDGAIDDETGFITVVMDALDFQKLDAMNPTEIAQKLREKGSGWKIESIKLKAPKTADQQHQVIINFLTRESEAYMRQHISEMSELFGLEHGVYCLSPVYTLHVEHLVPHLSKGGMGHKELEEALLKALGVKDIKAKVTYERMLLKTQDFDLVSQLCFTGVTLLGHYYEIVPFCVQGTPLFCYRCWKTGHFKDDCTVSVMLCGRCSGAHDTRGCKAAARCCNCNGPHVTWSPECTISLSREEHRASAWYRQLVPHWAKHLPKTGKPILPTITKTKPAKAKANPAESSPAKSGEQSGASSSKAAEKRPVGRPKALLSKESGQRTLGHFLKTGGIGSSPATSKKPSSSPDADMTGTDTAPLPRSEGTGVPSPNSQPLTANASSSSVSDVGNSLMAMEMDTDTTSSSTPSASQSSGSYGDSGAADMDIDTASTANNEPAGSEAPGAEQSKPSSSTQAKSDPKGGKQGNNNNSNKNSNNNSKKANKNNNKNKNNSAAKQTTTQTSTPSLVPNTSQQETGNKPDGASGKKKPFSWREHKGKKKAQKQADKSASANTTPAPVSDAPGVPSSPAPLSTTPLDSGIISTPIPPAGATSAPATPLPGVSVPDASRSNRQSTLYYQRFFCPMFPTFSNLLLPPPVGGIAQPSGFNFEEISQPVSPSGKREGPLSMHSPEKRRKPSRSIENGDEAKVLKNPKVFEQQLKADEERWYGIGDGRLKGITTIWHICSILTRCYPGASFRKFKSRKDVEEWMLRVHGIESPDLIDLAAARAAVASEEAAAAAASLSALAPLPAAVPSSSPPSSTPCDSMGQLFQLLQQNFGDARTMEALKHLLSVPAASSTATSNESIAGGSGALPGPSSSPEDPVFSPRAPHTGRKSLVIDWTSDEDANPSSRQLRPNAVPLSSSAASSSTNSTTTEPRIGTVRLVQSSDQARSVKRARRTSGDLTFVSNAAEINHRFVNIQPALDRLNEIFMRGNAVIITEDRIAAPEDDEERSDTFMGLDVSGAYTKVTANHDLGISIVCNPG</sequence>
<reference evidence="5" key="1">
    <citation type="journal article" date="2016" name="Genome Biol. Evol.">
        <title>Comparative 'omics' of the Fusarium fujikuroi species complex highlights differences in genetic potential and metabolite synthesis.</title>
        <authorList>
            <person name="Niehaus E.-M."/>
            <person name="Muensterkoetter M."/>
            <person name="Proctor R.H."/>
            <person name="Brown D.W."/>
            <person name="Sharon A."/>
            <person name="Idan Y."/>
            <person name="Oren-Young L."/>
            <person name="Sieber C.M."/>
            <person name="Novak O."/>
            <person name="Pencik A."/>
            <person name="Tarkowska D."/>
            <person name="Hromadova K."/>
            <person name="Freeman S."/>
            <person name="Maymon M."/>
            <person name="Elazar M."/>
            <person name="Youssef S.A."/>
            <person name="El-Shabrawy E.S.M."/>
            <person name="Shalaby A.B.A."/>
            <person name="Houterman P."/>
            <person name="Brock N.L."/>
            <person name="Burkhardt I."/>
            <person name="Tsavkelova E.A."/>
            <person name="Dickschat J.S."/>
            <person name="Galuszka P."/>
            <person name="Gueldener U."/>
            <person name="Tudzynski B."/>
        </authorList>
    </citation>
    <scope>NUCLEOTIDE SEQUENCE [LARGE SCALE GENOMIC DNA]</scope>
    <source>
        <strain evidence="5">ET1</strain>
    </source>
</reference>
<dbReference type="Pfam" id="PF01693">
    <property type="entry name" value="Cauli_VI"/>
    <property type="match status" value="1"/>
</dbReference>
<feature type="compositionally biased region" description="Low complexity" evidence="2">
    <location>
        <begin position="750"/>
        <end position="761"/>
    </location>
</feature>
<dbReference type="InterPro" id="IPR037056">
    <property type="entry name" value="RNase_H1_N_sf"/>
</dbReference>
<comment type="caution">
    <text evidence="4">The sequence shown here is derived from an EMBL/GenBank/DDBJ whole genome shotgun (WGS) entry which is preliminary data.</text>
</comment>
<feature type="compositionally biased region" description="Polar residues" evidence="2">
    <location>
        <begin position="456"/>
        <end position="465"/>
    </location>
</feature>
<evidence type="ECO:0000313" key="5">
    <source>
        <dbReference type="Proteomes" id="UP000183971"/>
    </source>
</evidence>
<keyword evidence="1" id="KW-0863">Zinc-finger</keyword>
<dbReference type="Proteomes" id="UP000183971">
    <property type="component" value="Unassembled WGS sequence"/>
</dbReference>
<name>A0A1L7W9G1_FUSPR</name>
<dbReference type="Gene3D" id="3.40.970.10">
    <property type="entry name" value="Ribonuclease H1, N-terminal domain"/>
    <property type="match status" value="1"/>
</dbReference>
<feature type="compositionally biased region" description="Low complexity" evidence="2">
    <location>
        <begin position="629"/>
        <end position="666"/>
    </location>
</feature>
<dbReference type="EMBL" id="FJOF01000016">
    <property type="protein sequence ID" value="CZR49247.1"/>
    <property type="molecule type" value="Genomic_DNA"/>
</dbReference>
<feature type="region of interest" description="Disordered" evidence="2">
    <location>
        <begin position="999"/>
        <end position="1033"/>
    </location>
</feature>
<dbReference type="SUPFAM" id="SSF55658">
    <property type="entry name" value="L9 N-domain-like"/>
    <property type="match status" value="1"/>
</dbReference>
<feature type="compositionally biased region" description="Basic residues" evidence="2">
    <location>
        <begin position="687"/>
        <end position="704"/>
    </location>
</feature>
<feature type="compositionally biased region" description="Low complexity" evidence="2">
    <location>
        <begin position="731"/>
        <end position="740"/>
    </location>
</feature>
<dbReference type="RefSeq" id="XP_031089750.1">
    <property type="nucleotide sequence ID" value="XM_031224497.1"/>
</dbReference>
<feature type="region of interest" description="Disordered" evidence="2">
    <location>
        <begin position="427"/>
        <end position="770"/>
    </location>
</feature>
<feature type="region of interest" description="Disordered" evidence="2">
    <location>
        <begin position="811"/>
        <end position="849"/>
    </location>
</feature>